<reference evidence="7 8" key="1">
    <citation type="submission" date="2019-09" db="EMBL/GenBank/DDBJ databases">
        <title>Prosopis cineraria nodule microbiome.</title>
        <authorList>
            <person name="Chaluvadi S.R."/>
            <person name="Ali R."/>
            <person name="Wang X."/>
        </authorList>
    </citation>
    <scope>NUCLEOTIDE SEQUENCE [LARGE SCALE GENOMIC DNA]</scope>
    <source>
        <strain evidence="7 8">BG1</strain>
    </source>
</reference>
<dbReference type="InterPro" id="IPR000259">
    <property type="entry name" value="Adhesion_dom_fimbrial"/>
</dbReference>
<dbReference type="InterPro" id="IPR050263">
    <property type="entry name" value="Bact_Fimbrial_Adh_Pro"/>
</dbReference>
<feature type="chain" id="PRO_5040974966" evidence="4">
    <location>
        <begin position="45"/>
        <end position="351"/>
    </location>
</feature>
<keyword evidence="3" id="KW-0281">Fimbrium</keyword>
<evidence type="ECO:0000256" key="3">
    <source>
        <dbReference type="ARBA" id="ARBA00023263"/>
    </source>
</evidence>
<name>A0A9X7MWS8_PSEDE</name>
<dbReference type="PANTHER" id="PTHR33420">
    <property type="entry name" value="FIMBRIAL SUBUNIT ELFA-RELATED"/>
    <property type="match status" value="1"/>
</dbReference>
<gene>
    <name evidence="7" type="ORF">F1C79_04175</name>
</gene>
<proteinExistence type="inferred from homology"/>
<dbReference type="EMBL" id="CP043626">
    <property type="protein sequence ID" value="QEY70903.1"/>
    <property type="molecule type" value="Genomic_DNA"/>
</dbReference>
<dbReference type="AlphaFoldDB" id="A0A9X7MWS8"/>
<dbReference type="InterPro" id="IPR054160">
    <property type="entry name" value="MrkD_recept-bd"/>
</dbReference>
<dbReference type="PANTHER" id="PTHR33420:SF14">
    <property type="entry name" value="TYPE 1 FIMBRIN D-MANNOSE SPECIFIC ADHESIN"/>
    <property type="match status" value="1"/>
</dbReference>
<organism evidence="7 8">
    <name type="scientific">Pseudomonas denitrificans</name>
    <dbReference type="NCBI Taxonomy" id="43306"/>
    <lineage>
        <taxon>Bacteria</taxon>
        <taxon>Pseudomonadati</taxon>
        <taxon>Pseudomonadota</taxon>
        <taxon>Gammaproteobacteria</taxon>
        <taxon>Pseudomonadales</taxon>
        <taxon>Pseudomonadaceae</taxon>
        <taxon>Halopseudomonas</taxon>
    </lineage>
</organism>
<dbReference type="Gene3D" id="2.60.40.3310">
    <property type="match status" value="1"/>
</dbReference>
<evidence type="ECO:0000256" key="1">
    <source>
        <dbReference type="ARBA" id="ARBA00004561"/>
    </source>
</evidence>
<protein>
    <submittedName>
        <fullName evidence="7">Type 1 fimbrial protein</fullName>
    </submittedName>
</protein>
<dbReference type="Gene3D" id="2.60.40.1090">
    <property type="entry name" value="Fimbrial-type adhesion domain"/>
    <property type="match status" value="1"/>
</dbReference>
<evidence type="ECO:0000256" key="4">
    <source>
        <dbReference type="SAM" id="SignalP"/>
    </source>
</evidence>
<feature type="domain" description="MrkD-like receptor binding" evidence="6">
    <location>
        <begin position="65"/>
        <end position="178"/>
    </location>
</feature>
<dbReference type="OrthoDB" id="8970968at2"/>
<dbReference type="Pfam" id="PF00419">
    <property type="entry name" value="Fimbrial"/>
    <property type="match status" value="1"/>
</dbReference>
<dbReference type="GO" id="GO:0009289">
    <property type="term" value="C:pilus"/>
    <property type="evidence" value="ECO:0007669"/>
    <property type="project" value="UniProtKB-SubCell"/>
</dbReference>
<comment type="subcellular location">
    <subcellularLocation>
        <location evidence="1">Fimbrium</location>
    </subcellularLocation>
</comment>
<accession>A0A9X7MWS8</accession>
<comment type="similarity">
    <text evidence="2">Belongs to the fimbrial protein family.</text>
</comment>
<dbReference type="SUPFAM" id="SSF49401">
    <property type="entry name" value="Bacterial adhesins"/>
    <property type="match status" value="1"/>
</dbReference>
<evidence type="ECO:0000313" key="7">
    <source>
        <dbReference type="EMBL" id="QEY70903.1"/>
    </source>
</evidence>
<dbReference type="GO" id="GO:0043709">
    <property type="term" value="P:cell adhesion involved in single-species biofilm formation"/>
    <property type="evidence" value="ECO:0007669"/>
    <property type="project" value="TreeGrafter"/>
</dbReference>
<evidence type="ECO:0000313" key="8">
    <source>
        <dbReference type="Proteomes" id="UP000326659"/>
    </source>
</evidence>
<evidence type="ECO:0000256" key="2">
    <source>
        <dbReference type="ARBA" id="ARBA00006671"/>
    </source>
</evidence>
<dbReference type="KEGG" id="pden:F1C79_04175"/>
<feature type="signal peptide" evidence="4">
    <location>
        <begin position="1"/>
        <end position="44"/>
    </location>
</feature>
<dbReference type="RefSeq" id="WP_081516478.1">
    <property type="nucleotide sequence ID" value="NZ_CP043626.1"/>
</dbReference>
<feature type="domain" description="Fimbrial-type adhesion" evidence="5">
    <location>
        <begin position="192"/>
        <end position="350"/>
    </location>
</feature>
<dbReference type="InterPro" id="IPR036937">
    <property type="entry name" value="Adhesion_dom_fimbrial_sf"/>
</dbReference>
<dbReference type="Proteomes" id="UP000326659">
    <property type="component" value="Chromosome"/>
</dbReference>
<evidence type="ECO:0000259" key="5">
    <source>
        <dbReference type="Pfam" id="PF00419"/>
    </source>
</evidence>
<sequence>MKLFSTANLCHFHLDRQRVTPVKTRISVSLLALLPFFASASAWAACDTTIQPMFTFTLPGFDAAIDTNVPDGTDLFTKSVPLSTVAGDITGCDGVQQVHRGSTPQIGAVGAQAIYSTGIAGLGMKFQYTGSNKSTFPYYFNTPGDPSHVNPTANLTITFVKTGPIADGGTINGEVAGWWVPSQGKQLATIVISGSIPIKPTNPTCAISAFSQSVKLDPISMGAFGAIGDAAGKATNFSVDLNCKAGTGTGGASKMYITLSDANNTGNITDVLSLASGSTAKGVGLRVFKADGSAVRFGPDSSTVGTLNQWYVTTVTGTTTVSIPLSVRYVRTGTVSPGTVASIATVTMAYN</sequence>
<keyword evidence="4" id="KW-0732">Signal</keyword>
<dbReference type="InterPro" id="IPR008966">
    <property type="entry name" value="Adhesion_dom_sf"/>
</dbReference>
<keyword evidence="8" id="KW-1185">Reference proteome</keyword>
<dbReference type="Pfam" id="PF22003">
    <property type="entry name" value="MrkDrd"/>
    <property type="match status" value="1"/>
</dbReference>
<evidence type="ECO:0000259" key="6">
    <source>
        <dbReference type="Pfam" id="PF22003"/>
    </source>
</evidence>